<accession>A0A7G7W534</accession>
<protein>
    <submittedName>
        <fullName evidence="2">NAD-dependent epimerase/dehydratase family protein</fullName>
    </submittedName>
</protein>
<dbReference type="SUPFAM" id="SSF51735">
    <property type="entry name" value="NAD(P)-binding Rossmann-fold domains"/>
    <property type="match status" value="1"/>
</dbReference>
<dbReference type="InterPro" id="IPR036291">
    <property type="entry name" value="NAD(P)-bd_dom_sf"/>
</dbReference>
<dbReference type="RefSeq" id="WP_185887407.1">
    <property type="nucleotide sequence ID" value="NZ_CP060202.1"/>
</dbReference>
<dbReference type="Gene3D" id="3.90.25.10">
    <property type="entry name" value="UDP-galactose 4-epimerase, domain 1"/>
    <property type="match status" value="1"/>
</dbReference>
<dbReference type="Proteomes" id="UP000515489">
    <property type="component" value="Chromosome"/>
</dbReference>
<keyword evidence="3" id="KW-1185">Reference proteome</keyword>
<dbReference type="GO" id="GO:0050577">
    <property type="term" value="F:GDP-L-fucose synthase activity"/>
    <property type="evidence" value="ECO:0007669"/>
    <property type="project" value="TreeGrafter"/>
</dbReference>
<dbReference type="Gene3D" id="3.40.50.720">
    <property type="entry name" value="NAD(P)-binding Rossmann-like Domain"/>
    <property type="match status" value="1"/>
</dbReference>
<organism evidence="2 3">
    <name type="scientific">Hymenobacter sediminicola</name>
    <dbReference type="NCBI Taxonomy" id="2761579"/>
    <lineage>
        <taxon>Bacteria</taxon>
        <taxon>Pseudomonadati</taxon>
        <taxon>Bacteroidota</taxon>
        <taxon>Cytophagia</taxon>
        <taxon>Cytophagales</taxon>
        <taxon>Hymenobacteraceae</taxon>
        <taxon>Hymenobacter</taxon>
    </lineage>
</organism>
<dbReference type="EMBL" id="CP060202">
    <property type="protein sequence ID" value="QNH61477.1"/>
    <property type="molecule type" value="Genomic_DNA"/>
</dbReference>
<feature type="domain" description="NAD-dependent epimerase/dehydratase" evidence="1">
    <location>
        <begin position="3"/>
        <end position="236"/>
    </location>
</feature>
<sequence length="310" mass="34932">MKVVVFGANGFVGSNVVEVLRENGVEPVEASRSTGLDLRDTKQVTEFLAQHRPRFVVNCAAHVGSLNYVTEQAATVIADNTRMIMGMYEAVAAACPQAIVINPLANCAYPGNAELYREEEWWNGHIHRSVLAYGSTRRLLWTVAESFQMQYAVRSINLLTPNMYGPYDSTDPNKAHALNALVSKFVKAEKIKQAELPIWGTGVAVREWLYARDFARLVWEIMLIPDRTGLEQPLNVAQNDGLSVKELVDIIQSKFDYKGNVVWDHSKPDGAPKKVMDDTRFRQVFPDFQFTEFEQGIANTIAYYESVFPY</sequence>
<dbReference type="PANTHER" id="PTHR43238:SF1">
    <property type="entry name" value="GDP-L-FUCOSE SYNTHASE"/>
    <property type="match status" value="1"/>
</dbReference>
<dbReference type="Pfam" id="PF01370">
    <property type="entry name" value="Epimerase"/>
    <property type="match status" value="1"/>
</dbReference>
<evidence type="ECO:0000313" key="3">
    <source>
        <dbReference type="Proteomes" id="UP000515489"/>
    </source>
</evidence>
<dbReference type="KEGG" id="hsk:H4317_15120"/>
<reference evidence="2 3" key="1">
    <citation type="submission" date="2020-08" db="EMBL/GenBank/DDBJ databases">
        <title>Hymenobacter sp. S2-20-2 genome sequencing.</title>
        <authorList>
            <person name="Jin L."/>
        </authorList>
    </citation>
    <scope>NUCLEOTIDE SEQUENCE [LARGE SCALE GENOMIC DNA]</scope>
    <source>
        <strain evidence="2 3">S2-20-2</strain>
    </source>
</reference>
<dbReference type="InterPro" id="IPR001509">
    <property type="entry name" value="Epimerase_deHydtase"/>
</dbReference>
<proteinExistence type="predicted"/>
<evidence type="ECO:0000313" key="2">
    <source>
        <dbReference type="EMBL" id="QNH61477.1"/>
    </source>
</evidence>
<evidence type="ECO:0000259" key="1">
    <source>
        <dbReference type="Pfam" id="PF01370"/>
    </source>
</evidence>
<gene>
    <name evidence="2" type="ORF">H4317_15120</name>
</gene>
<name>A0A7G7W534_9BACT</name>
<dbReference type="PANTHER" id="PTHR43238">
    <property type="entry name" value="GDP-L-FUCOSE SYNTHASE"/>
    <property type="match status" value="1"/>
</dbReference>
<dbReference type="AlphaFoldDB" id="A0A7G7W534"/>